<sequence>MKSESSSSGQSKQGAAPPCAACKLLRRRCAGGCIFSPHFPSDQPQKFAIVHKVFGASNVSKMLQLPEHLRSDAVSSMVYEGQRKLALAEAEVVQLRMNDQFNPSTSLTDAVTSTSPRQGVLPVGHDGSK</sequence>
<protein>
    <submittedName>
        <fullName evidence="1">Uncharacterized protein</fullName>
    </submittedName>
</protein>
<dbReference type="EMBL" id="CM042883">
    <property type="protein sequence ID" value="KAI4374641.1"/>
    <property type="molecule type" value="Genomic_DNA"/>
</dbReference>
<proteinExistence type="predicted"/>
<organism evidence="1 2">
    <name type="scientific">Melastoma candidum</name>
    <dbReference type="NCBI Taxonomy" id="119954"/>
    <lineage>
        <taxon>Eukaryota</taxon>
        <taxon>Viridiplantae</taxon>
        <taxon>Streptophyta</taxon>
        <taxon>Embryophyta</taxon>
        <taxon>Tracheophyta</taxon>
        <taxon>Spermatophyta</taxon>
        <taxon>Magnoliopsida</taxon>
        <taxon>eudicotyledons</taxon>
        <taxon>Gunneridae</taxon>
        <taxon>Pentapetalae</taxon>
        <taxon>rosids</taxon>
        <taxon>malvids</taxon>
        <taxon>Myrtales</taxon>
        <taxon>Melastomataceae</taxon>
        <taxon>Melastomatoideae</taxon>
        <taxon>Melastomateae</taxon>
        <taxon>Melastoma</taxon>
    </lineage>
</organism>
<reference evidence="2" key="1">
    <citation type="journal article" date="2023" name="Front. Plant Sci.">
        <title>Chromosomal-level genome assembly of Melastoma candidum provides insights into trichome evolution.</title>
        <authorList>
            <person name="Zhong Y."/>
            <person name="Wu W."/>
            <person name="Sun C."/>
            <person name="Zou P."/>
            <person name="Liu Y."/>
            <person name="Dai S."/>
            <person name="Zhou R."/>
        </authorList>
    </citation>
    <scope>NUCLEOTIDE SEQUENCE [LARGE SCALE GENOMIC DNA]</scope>
</reference>
<accession>A0ACB9R6B5</accession>
<keyword evidence="2" id="KW-1185">Reference proteome</keyword>
<name>A0ACB9R6B5_9MYRT</name>
<evidence type="ECO:0000313" key="2">
    <source>
        <dbReference type="Proteomes" id="UP001057402"/>
    </source>
</evidence>
<gene>
    <name evidence="1" type="ORF">MLD38_012613</name>
</gene>
<comment type="caution">
    <text evidence="1">The sequence shown here is derived from an EMBL/GenBank/DDBJ whole genome shotgun (WGS) entry which is preliminary data.</text>
</comment>
<dbReference type="Proteomes" id="UP001057402">
    <property type="component" value="Chromosome 4"/>
</dbReference>
<evidence type="ECO:0000313" key="1">
    <source>
        <dbReference type="EMBL" id="KAI4374641.1"/>
    </source>
</evidence>